<keyword evidence="2" id="KW-1185">Reference proteome</keyword>
<dbReference type="OrthoDB" id="2189271at2759"/>
<dbReference type="VEuPathDB" id="MicrosporidiaDB:Eint_040280"/>
<name>E0S6I4_ENCIT</name>
<dbReference type="AlphaFoldDB" id="E0S6I4"/>
<gene>
    <name evidence="1" type="ORF">Eint_040280</name>
</gene>
<dbReference type="HOGENOM" id="CLU_2291682_0_0_1"/>
<reference evidence="1 2" key="1">
    <citation type="journal article" date="2010" name="Nat. Commun.">
        <title>The complete sequence of the smallest known nuclear genome from the microsporidian Encephalitozoon intestinalis.</title>
        <authorList>
            <person name="Corradi N."/>
            <person name="Pombert J.-F."/>
            <person name="Farinelli L."/>
            <person name="Didier E.S."/>
            <person name="Keeling P.J."/>
        </authorList>
    </citation>
    <scope>NUCLEOTIDE SEQUENCE [LARGE SCALE GENOMIC DNA]</scope>
    <source>
        <strain evidence="1 2">ATCC 50506</strain>
    </source>
</reference>
<accession>E0S6I4</accession>
<evidence type="ECO:0000313" key="2">
    <source>
        <dbReference type="Proteomes" id="UP000002313"/>
    </source>
</evidence>
<dbReference type="GeneID" id="9699068"/>
<dbReference type="KEGG" id="ein:Eint_040280"/>
<dbReference type="Proteomes" id="UP000002313">
    <property type="component" value="Chromosome IV"/>
</dbReference>
<organism evidence="1 2">
    <name type="scientific">Encephalitozoon intestinalis (strain ATCC 50506)</name>
    <name type="common">Microsporidian parasite</name>
    <name type="synonym">Septata intestinalis</name>
    <dbReference type="NCBI Taxonomy" id="876142"/>
    <lineage>
        <taxon>Eukaryota</taxon>
        <taxon>Fungi</taxon>
        <taxon>Fungi incertae sedis</taxon>
        <taxon>Microsporidia</taxon>
        <taxon>Unikaryonidae</taxon>
        <taxon>Encephalitozoon</taxon>
    </lineage>
</organism>
<dbReference type="RefSeq" id="XP_003072679.1">
    <property type="nucleotide sequence ID" value="XM_003072633.1"/>
</dbReference>
<reference evidence="1 2" key="2">
    <citation type="journal article" date="2012" name="Proc. Natl. Acad. Sci. U.S.A.">
        <title>Gain and loss of multiple functionally related, horizontally transferred genes in the reduced genomes of two microsporidian parasites.</title>
        <authorList>
            <person name="Pombert J.-F."/>
            <person name="Selman M."/>
            <person name="Burki F."/>
            <person name="Bardell F.T."/>
            <person name="Farinelli L."/>
            <person name="Solter L.F."/>
            <person name="Whitman D.W."/>
            <person name="Weiss L.M."/>
            <person name="Corradi N."/>
            <person name="Keeling P.J."/>
        </authorList>
    </citation>
    <scope>NUCLEOTIDE SEQUENCE [LARGE SCALE GENOMIC DNA]</scope>
    <source>
        <strain evidence="1 2">ATCC 50506</strain>
    </source>
</reference>
<proteinExistence type="predicted"/>
<sequence>MEKIELIKGIEANAERILEDFIEILQYLRSEGSDKCDEVQNLLFASRRTVDLIDSSLEIYHYLIRLKYLTSDVSRLVPLKKEDESGILEDLFEDLNTRLGI</sequence>
<dbReference type="EMBL" id="CP001945">
    <property type="protein sequence ID" value="ADM11319.1"/>
    <property type="molecule type" value="Genomic_DNA"/>
</dbReference>
<protein>
    <submittedName>
        <fullName evidence="1">Uncharacterized protein</fullName>
    </submittedName>
</protein>
<evidence type="ECO:0000313" key="1">
    <source>
        <dbReference type="EMBL" id="ADM11319.1"/>
    </source>
</evidence>